<accession>A0A1J4MDX1</accession>
<feature type="transmembrane region" description="Helical" evidence="8">
    <location>
        <begin position="989"/>
        <end position="1014"/>
    </location>
</feature>
<feature type="transmembrane region" description="Helical" evidence="8">
    <location>
        <begin position="115"/>
        <end position="135"/>
    </location>
</feature>
<feature type="domain" description="ABC transmembrane type-1" evidence="10">
    <location>
        <begin position="963"/>
        <end position="1233"/>
    </location>
</feature>
<dbReference type="Proteomes" id="UP000186176">
    <property type="component" value="Unassembled WGS sequence"/>
</dbReference>
<dbReference type="SUPFAM" id="SSF52540">
    <property type="entry name" value="P-loop containing nucleoside triphosphate hydrolases"/>
    <property type="match status" value="2"/>
</dbReference>
<dbReference type="InterPro" id="IPR011527">
    <property type="entry name" value="ABC1_TM_dom"/>
</dbReference>
<dbReference type="SMART" id="SM00382">
    <property type="entry name" value="AAA"/>
    <property type="match status" value="2"/>
</dbReference>
<organism evidence="11 12">
    <name type="scientific">Cryptosporidium ubiquitum</name>
    <dbReference type="NCBI Taxonomy" id="857276"/>
    <lineage>
        <taxon>Eukaryota</taxon>
        <taxon>Sar</taxon>
        <taxon>Alveolata</taxon>
        <taxon>Apicomplexa</taxon>
        <taxon>Conoidasida</taxon>
        <taxon>Coccidia</taxon>
        <taxon>Eucoccidiorida</taxon>
        <taxon>Eimeriorina</taxon>
        <taxon>Cryptosporidiidae</taxon>
        <taxon>Cryptosporidium</taxon>
    </lineage>
</organism>
<evidence type="ECO:0000259" key="9">
    <source>
        <dbReference type="PROSITE" id="PS50893"/>
    </source>
</evidence>
<feature type="transmembrane region" description="Helical" evidence="8">
    <location>
        <begin position="348"/>
        <end position="367"/>
    </location>
</feature>
<evidence type="ECO:0000259" key="10">
    <source>
        <dbReference type="PROSITE" id="PS50929"/>
    </source>
</evidence>
<dbReference type="GO" id="GO:0016020">
    <property type="term" value="C:membrane"/>
    <property type="evidence" value="ECO:0007669"/>
    <property type="project" value="UniProtKB-SubCell"/>
</dbReference>
<evidence type="ECO:0000256" key="1">
    <source>
        <dbReference type="ARBA" id="ARBA00004370"/>
    </source>
</evidence>
<feature type="transmembrane region" description="Helical" evidence="8">
    <location>
        <begin position="89"/>
        <end position="109"/>
    </location>
</feature>
<dbReference type="SUPFAM" id="SSF90123">
    <property type="entry name" value="ABC transporter transmembrane region"/>
    <property type="match status" value="2"/>
</dbReference>
<dbReference type="Pfam" id="PF00664">
    <property type="entry name" value="ABC_membrane"/>
    <property type="match status" value="1"/>
</dbReference>
<dbReference type="InterPro" id="IPR003439">
    <property type="entry name" value="ABC_transporter-like_ATP-bd"/>
</dbReference>
<feature type="transmembrane region" description="Helical" evidence="8">
    <location>
        <begin position="227"/>
        <end position="249"/>
    </location>
</feature>
<dbReference type="InterPro" id="IPR017871">
    <property type="entry name" value="ABC_transporter-like_CS"/>
</dbReference>
<dbReference type="PANTHER" id="PTHR24223">
    <property type="entry name" value="ATP-BINDING CASSETTE SUB-FAMILY C"/>
    <property type="match status" value="1"/>
</dbReference>
<dbReference type="RefSeq" id="XP_028873922.1">
    <property type="nucleotide sequence ID" value="XM_029017433.1"/>
</dbReference>
<dbReference type="InterPro" id="IPR003593">
    <property type="entry name" value="AAA+_ATPase"/>
</dbReference>
<dbReference type="GO" id="GO:0016887">
    <property type="term" value="F:ATP hydrolysis activity"/>
    <property type="evidence" value="ECO:0007669"/>
    <property type="project" value="InterPro"/>
</dbReference>
<feature type="transmembrane region" description="Helical" evidence="8">
    <location>
        <begin position="261"/>
        <end position="282"/>
    </location>
</feature>
<comment type="subcellular location">
    <subcellularLocation>
        <location evidence="1">Membrane</location>
    </subcellularLocation>
</comment>
<dbReference type="Gene3D" id="3.40.50.300">
    <property type="entry name" value="P-loop containing nucleotide triphosphate hydrolases"/>
    <property type="match status" value="2"/>
</dbReference>
<keyword evidence="3 8" id="KW-0812">Transmembrane</keyword>
<feature type="domain" description="ABC transmembrane type-1" evidence="10">
    <location>
        <begin position="88"/>
        <end position="344"/>
    </location>
</feature>
<protein>
    <submittedName>
        <fullName evidence="11">ABC transporter</fullName>
    </submittedName>
</protein>
<keyword evidence="2" id="KW-0813">Transport</keyword>
<evidence type="ECO:0000256" key="7">
    <source>
        <dbReference type="ARBA" id="ARBA00023136"/>
    </source>
</evidence>
<evidence type="ECO:0000313" key="11">
    <source>
        <dbReference type="EMBL" id="OII72424.1"/>
    </source>
</evidence>
<gene>
    <name evidence="11" type="ORF">cubi_00419</name>
</gene>
<name>A0A1J4MDX1_9CRYT</name>
<dbReference type="InterPro" id="IPR036640">
    <property type="entry name" value="ABC1_TM_sf"/>
</dbReference>
<feature type="domain" description="ABC transporter" evidence="9">
    <location>
        <begin position="1305"/>
        <end position="1592"/>
    </location>
</feature>
<keyword evidence="7 8" id="KW-0472">Membrane</keyword>
<evidence type="ECO:0000256" key="6">
    <source>
        <dbReference type="ARBA" id="ARBA00022989"/>
    </source>
</evidence>
<evidence type="ECO:0000256" key="2">
    <source>
        <dbReference type="ARBA" id="ARBA00022448"/>
    </source>
</evidence>
<dbReference type="OrthoDB" id="4865934at2759"/>
<dbReference type="PROSITE" id="PS50893">
    <property type="entry name" value="ABC_TRANSPORTER_2"/>
    <property type="match status" value="2"/>
</dbReference>
<reference evidence="11 12" key="1">
    <citation type="submission" date="2016-10" db="EMBL/GenBank/DDBJ databases">
        <title>Reductive evolution of mitochondrial metabolism and differential evolution of invasion-related proteins in Cryptosporidium.</title>
        <authorList>
            <person name="Liu S."/>
            <person name="Roellig D.M."/>
            <person name="Guo Y."/>
            <person name="Li N."/>
            <person name="Frace M.A."/>
            <person name="Tang K."/>
            <person name="Zhang L."/>
            <person name="Feng Y."/>
            <person name="Xiao L."/>
        </authorList>
    </citation>
    <scope>NUCLEOTIDE SEQUENCE [LARGE SCALE GENOMIC DNA]</scope>
    <source>
        <strain evidence="11">39726</strain>
    </source>
</reference>
<feature type="transmembrane region" description="Helical" evidence="8">
    <location>
        <begin position="1029"/>
        <end position="1048"/>
    </location>
</feature>
<dbReference type="PROSITE" id="PS00211">
    <property type="entry name" value="ABC_TRANSPORTER_1"/>
    <property type="match status" value="1"/>
</dbReference>
<dbReference type="Pfam" id="PF00005">
    <property type="entry name" value="ABC_tran"/>
    <property type="match status" value="2"/>
</dbReference>
<dbReference type="Gene3D" id="1.20.1560.10">
    <property type="entry name" value="ABC transporter type 1, transmembrane domain"/>
    <property type="match status" value="2"/>
</dbReference>
<dbReference type="GO" id="GO:0005524">
    <property type="term" value="F:ATP binding"/>
    <property type="evidence" value="ECO:0007669"/>
    <property type="project" value="UniProtKB-KW"/>
</dbReference>
<dbReference type="InterPro" id="IPR027417">
    <property type="entry name" value="P-loop_NTPase"/>
</dbReference>
<keyword evidence="6 8" id="KW-1133">Transmembrane helix</keyword>
<feature type="transmembrane region" description="Helical" evidence="8">
    <location>
        <begin position="1069"/>
        <end position="1086"/>
    </location>
</feature>
<keyword evidence="12" id="KW-1185">Reference proteome</keyword>
<dbReference type="GeneID" id="39977212"/>
<keyword evidence="5" id="KW-0067">ATP-binding</keyword>
<evidence type="ECO:0000256" key="5">
    <source>
        <dbReference type="ARBA" id="ARBA00022840"/>
    </source>
</evidence>
<evidence type="ECO:0000256" key="3">
    <source>
        <dbReference type="ARBA" id="ARBA00022692"/>
    </source>
</evidence>
<evidence type="ECO:0000256" key="4">
    <source>
        <dbReference type="ARBA" id="ARBA00022741"/>
    </source>
</evidence>
<dbReference type="PROSITE" id="PS50929">
    <property type="entry name" value="ABC_TM1F"/>
    <property type="match status" value="2"/>
</dbReference>
<dbReference type="EMBL" id="LRBP01000022">
    <property type="protein sequence ID" value="OII72424.1"/>
    <property type="molecule type" value="Genomic_DNA"/>
</dbReference>
<dbReference type="VEuPathDB" id="CryptoDB:cubi_00419"/>
<proteinExistence type="predicted"/>
<feature type="domain" description="ABC transporter" evidence="9">
    <location>
        <begin position="544"/>
        <end position="796"/>
    </location>
</feature>
<keyword evidence="4" id="KW-0547">Nucleotide-binding</keyword>
<dbReference type="InterPro" id="IPR050173">
    <property type="entry name" value="ABC_transporter_C-like"/>
</dbReference>
<evidence type="ECO:0000313" key="12">
    <source>
        <dbReference type="Proteomes" id="UP000186176"/>
    </source>
</evidence>
<evidence type="ECO:0000256" key="8">
    <source>
        <dbReference type="SAM" id="Phobius"/>
    </source>
</evidence>
<sequence length="1592" mass="181666">MGLRSYLTKIWNISAFGFINPYLLNSKNPRITSINDLPELFEVDKLDHWVEKLSLAIEDEEKKSMYRNERFRIHRPLIKTLWKPTLEAIFLRLCFDILALLSSIFLSYFSESSSITNTMISSLYIFLTVIFKSFFDCHSRIIVSRLCIRIEGSLIWVALDRVVRHKEMYPELPLSTTYMTESSKKPSSCRKSLLLRQNEVKFSNSNAASESSNIFNLIIGDAAAIELFFGVFVDFLLLPIRLLMSWYVLSKVLKSSSALPTLLSFCIMLGLSFLFEIIGAFNKEPFMINRDKRIDRCHEILSDMRFVRLTGLEDVAISRITKSREEELYWNKKRFIYSRIAAFIDYHLKVYSQYILFMLSTYYLFYYSNNNSKDNFLRNGASALQILMQLSSKIRSLPTNIIEGIISIQRYENFIITHPIERRRSSSDIIKPINNHSLLKMKYNYNNNIIERMNSNDDNNMTNNNFSELNDRICSNSSVSVSESALISASSIVSKYINISETTSLIGGDSYYNKEDELSYIPDRYNTKSNSNITNNKFPSNLMVLIEDGIFTWNSELHNDSFTNTTLRNINISLRLRECIFLVGEPGCGKSSLIKAVLNEIRPSASSIYVKPRETNSIISYSPQLPWIPSGSIRSAILLGREWNREKYELIIDCCQLKEDFSSWQLGDLRIVDEGGVSLSGGQRARISLARALYSLPIRFSTFSKNKFFIDAENPQKFESLLYLFDDVFVSVDPKVGFQIFNRLFGPNGLLLTVSSIVTISIDSLHHYMANIQYLYNNNSSNIFNDNATPDDNKDINDLDSNQSNINSSCKLKESRKSFISTNPNPLYNNSSVNSTSSYQDYNFNFDGFKFNVCVLNDGKVEWSGSYSDYLKETRHKLFDQELVGDNLVLNTSYFKSLELESLNLNDDSNNTDNQFTELLNSEGGNCKNKDNYINHRFSFSSYNWYFKLIGSKWMIVFIFGCVMKVIIDKILELLYVNKSDKIQITESYVYRFCFNATLAVLIESIISLIIYIGEAIGGIEAAKKSHEIFLYKIVYAPFWFFYVNSVGKILSRFSSDMLAIDNCTIRRITAVILPLISLLFNVSYVSFMVPITLPFEIILIIFTIKYIGDKLLLTYRDAQRCALLALSPLCSIFSECLSGGTIIRAFDAEKVYLNKCASFIEKLQRARFLQHCACQWAGLHMQLLTAPLTLIVSIIGIISPSYNLTLALPLTYTISFAESINEIIFRLISLEKDMCSVGRIYEYINLIDEDSKAHPQIILEDFAIPDTRQGILISDLEVRYRRPNYKLNDSKGKELVDSSTKTQSYSNDVFSNLDNMYFPPTLKNINEFAGPNDHIGIVGRSGSGKSTFIMALFGFVPTTKGYIYLDGVPINQMPSSTKRKIVGVLPQVPLILKGWTVRDFLDPEGQRSSEDLWEALRICCLSGTIRSLPGGKMLDTVLVPDIKITSSTVENSIHNKNNIIMNNKKNTNISCRDDCQESITSLVARYLSDSQLRYLSLARLVVNARDYRLILVDEPPPDTFEDQTSAKSYVPVHELLRTYFPHCTVFVVAHHAASLQNCNSIWVLGNGTIETVIHPKAVVSQKYLAGLLKNN</sequence>
<comment type="caution">
    <text evidence="11">The sequence shown here is derived from an EMBL/GenBank/DDBJ whole genome shotgun (WGS) entry which is preliminary data.</text>
</comment>
<feature type="transmembrane region" description="Helical" evidence="8">
    <location>
        <begin position="945"/>
        <end position="968"/>
    </location>
</feature>
<dbReference type="GO" id="GO:0140359">
    <property type="term" value="F:ABC-type transporter activity"/>
    <property type="evidence" value="ECO:0007669"/>
    <property type="project" value="InterPro"/>
</dbReference>